<feature type="transmembrane region" description="Helical" evidence="1">
    <location>
        <begin position="176"/>
        <end position="194"/>
    </location>
</feature>
<proteinExistence type="predicted"/>
<dbReference type="EMBL" id="BJWJ01000017">
    <property type="protein sequence ID" value="GEM04773.1"/>
    <property type="molecule type" value="Genomic_DNA"/>
</dbReference>
<organism evidence="3 4">
    <name type="scientific">Halolactibacillus miurensis</name>
    <dbReference type="NCBI Taxonomy" id="306541"/>
    <lineage>
        <taxon>Bacteria</taxon>
        <taxon>Bacillati</taxon>
        <taxon>Bacillota</taxon>
        <taxon>Bacilli</taxon>
        <taxon>Bacillales</taxon>
        <taxon>Bacillaceae</taxon>
        <taxon>Halolactibacillus</taxon>
    </lineage>
</organism>
<keyword evidence="1" id="KW-0472">Membrane</keyword>
<dbReference type="RefSeq" id="WP_062320078.1">
    <property type="nucleotide sequence ID" value="NZ_BJWJ01000017.1"/>
</dbReference>
<sequence>MLIADLLKVYNENYGLVRRFIYSFKKNKFIIIPYIVIIALPGVFYLSLTVDDRIISTLMMVLTVSFYFSSIVYASYIHQKIIVSDYKSINEYEEHKIEKIDLCIKENVKINSEEDYQLIDTLLVKEIKLLEDSKKIPLSIIIRQLIVSVLITGLLTYSLRELMNGNNEVGMPLFKLYMLILGTMIMISSFLYMLKEFSKINKLKQISKIITELQLRKYQNK</sequence>
<accession>A0A1I6NY22</accession>
<evidence type="ECO:0000313" key="2">
    <source>
        <dbReference type="EMBL" id="GEM04773.1"/>
    </source>
</evidence>
<keyword evidence="1" id="KW-0812">Transmembrane</keyword>
<gene>
    <name evidence="2" type="ORF">HMI01_17610</name>
    <name evidence="3" type="ORF">SAMN05421668_10167</name>
</gene>
<protein>
    <submittedName>
        <fullName evidence="3">Uncharacterized protein</fullName>
    </submittedName>
</protein>
<dbReference type="Proteomes" id="UP000321773">
    <property type="component" value="Unassembled WGS sequence"/>
</dbReference>
<dbReference type="Proteomes" id="UP000199139">
    <property type="component" value="Unassembled WGS sequence"/>
</dbReference>
<keyword evidence="5" id="KW-1185">Reference proteome</keyword>
<evidence type="ECO:0000313" key="4">
    <source>
        <dbReference type="Proteomes" id="UP000199139"/>
    </source>
</evidence>
<reference evidence="3 4" key="1">
    <citation type="submission" date="2016-10" db="EMBL/GenBank/DDBJ databases">
        <authorList>
            <person name="de Groot N.N."/>
        </authorList>
    </citation>
    <scope>NUCLEOTIDE SEQUENCE [LARGE SCALE GENOMIC DNA]</scope>
    <source>
        <strain evidence="3 4">DSM 17074</strain>
    </source>
</reference>
<evidence type="ECO:0000313" key="3">
    <source>
        <dbReference type="EMBL" id="SFS32882.1"/>
    </source>
</evidence>
<dbReference type="AlphaFoldDB" id="A0A1I6NY22"/>
<evidence type="ECO:0000256" key="1">
    <source>
        <dbReference type="SAM" id="Phobius"/>
    </source>
</evidence>
<feature type="transmembrane region" description="Helical" evidence="1">
    <location>
        <begin position="136"/>
        <end position="156"/>
    </location>
</feature>
<feature type="transmembrane region" description="Helical" evidence="1">
    <location>
        <begin position="54"/>
        <end position="77"/>
    </location>
</feature>
<name>A0A1I6NY22_9BACI</name>
<reference evidence="2 5" key="2">
    <citation type="submission" date="2019-07" db="EMBL/GenBank/DDBJ databases">
        <title>Whole genome shotgun sequence of Halolactibacillus miurensis NBRC 100873.</title>
        <authorList>
            <person name="Hosoyama A."/>
            <person name="Uohara A."/>
            <person name="Ohji S."/>
            <person name="Ichikawa N."/>
        </authorList>
    </citation>
    <scope>NUCLEOTIDE SEQUENCE [LARGE SCALE GENOMIC DNA]</scope>
    <source>
        <strain evidence="2 5">NBRC 100873</strain>
    </source>
</reference>
<keyword evidence="1" id="KW-1133">Transmembrane helix</keyword>
<dbReference type="EMBL" id="FPAI01000001">
    <property type="protein sequence ID" value="SFS32882.1"/>
    <property type="molecule type" value="Genomic_DNA"/>
</dbReference>
<evidence type="ECO:0000313" key="5">
    <source>
        <dbReference type="Proteomes" id="UP000321773"/>
    </source>
</evidence>
<feature type="transmembrane region" description="Helical" evidence="1">
    <location>
        <begin position="29"/>
        <end position="48"/>
    </location>
</feature>